<dbReference type="Proteomes" id="UP001500067">
    <property type="component" value="Unassembled WGS sequence"/>
</dbReference>
<comment type="catalytic activity">
    <reaction evidence="5">
        <text>3'-dephospho-CoA + ATP = ADP + CoA + H(+)</text>
        <dbReference type="Rhea" id="RHEA:18245"/>
        <dbReference type="ChEBI" id="CHEBI:15378"/>
        <dbReference type="ChEBI" id="CHEBI:30616"/>
        <dbReference type="ChEBI" id="CHEBI:57287"/>
        <dbReference type="ChEBI" id="CHEBI:57328"/>
        <dbReference type="ChEBI" id="CHEBI:456216"/>
        <dbReference type="EC" id="2.7.1.24"/>
    </reaction>
</comment>
<dbReference type="HAMAP" id="MF_00376">
    <property type="entry name" value="Dephospho_CoA_kinase"/>
    <property type="match status" value="1"/>
</dbReference>
<evidence type="ECO:0000256" key="2">
    <source>
        <dbReference type="ARBA" id="ARBA00022741"/>
    </source>
</evidence>
<evidence type="ECO:0000313" key="8">
    <source>
        <dbReference type="Proteomes" id="UP001500067"/>
    </source>
</evidence>
<dbReference type="Gene3D" id="3.40.50.300">
    <property type="entry name" value="P-loop containing nucleotide triphosphate hydrolases"/>
    <property type="match status" value="1"/>
</dbReference>
<comment type="caution">
    <text evidence="7">The sequence shown here is derived from an EMBL/GenBank/DDBJ whole genome shotgun (WGS) entry which is preliminary data.</text>
</comment>
<dbReference type="NCBIfam" id="TIGR00152">
    <property type="entry name" value="dephospho-CoA kinase"/>
    <property type="match status" value="1"/>
</dbReference>
<gene>
    <name evidence="5 7" type="primary">coaE</name>
    <name evidence="7" type="ORF">GCM10023093_28630</name>
</gene>
<evidence type="ECO:0000256" key="6">
    <source>
        <dbReference type="NCBIfam" id="TIGR00152"/>
    </source>
</evidence>
<dbReference type="EC" id="2.7.1.24" evidence="5 6"/>
<evidence type="ECO:0000256" key="1">
    <source>
        <dbReference type="ARBA" id="ARBA00009018"/>
    </source>
</evidence>
<keyword evidence="2 5" id="KW-0547">Nucleotide-binding</keyword>
<dbReference type="RefSeq" id="WP_345084622.1">
    <property type="nucleotide sequence ID" value="NZ_BAABFA010000023.1"/>
</dbReference>
<protein>
    <recommendedName>
        <fullName evidence="5 6">Dephospho-CoA kinase</fullName>
        <ecNumber evidence="5 6">2.7.1.24</ecNumber>
    </recommendedName>
    <alternativeName>
        <fullName evidence="5">Dephosphocoenzyme A kinase</fullName>
    </alternativeName>
</protein>
<dbReference type="InterPro" id="IPR001977">
    <property type="entry name" value="Depp_CoAkinase"/>
</dbReference>
<evidence type="ECO:0000256" key="4">
    <source>
        <dbReference type="ARBA" id="ARBA00022993"/>
    </source>
</evidence>
<keyword evidence="8" id="KW-1185">Reference proteome</keyword>
<sequence length="208" mass="23029">MGHNTHAAGPLRVGITGGIGSGKSIVCRVFATLGIPVLSADDTSRHLLDHDITVKQAIMQALGTDTYINGCPDREKIAAIVYRDPQKLQQLNAIVHPATIRYADEWLQRHSTLYVIKEAAIFFESGTHTGMDVMVGISAPRELRIQRAMQRGGTTREKIESIMARQMDEDEKMRRCDHVIINDDATAILPQVLHLHHILLSPNPLGSR</sequence>
<dbReference type="PROSITE" id="PS51219">
    <property type="entry name" value="DPCK"/>
    <property type="match status" value="1"/>
</dbReference>
<keyword evidence="5" id="KW-0808">Transferase</keyword>
<comment type="pathway">
    <text evidence="5">Cofactor biosynthesis; coenzyme A biosynthesis; CoA from (R)-pantothenate: step 5/5.</text>
</comment>
<dbReference type="CDD" id="cd02022">
    <property type="entry name" value="DPCK"/>
    <property type="match status" value="1"/>
</dbReference>
<comment type="subcellular location">
    <subcellularLocation>
        <location evidence="5">Cytoplasm</location>
    </subcellularLocation>
</comment>
<dbReference type="Pfam" id="PF01121">
    <property type="entry name" value="CoaE"/>
    <property type="match status" value="1"/>
</dbReference>
<evidence type="ECO:0000256" key="5">
    <source>
        <dbReference type="HAMAP-Rule" id="MF_00376"/>
    </source>
</evidence>
<dbReference type="GO" id="GO:0016301">
    <property type="term" value="F:kinase activity"/>
    <property type="evidence" value="ECO:0007669"/>
    <property type="project" value="UniProtKB-KW"/>
</dbReference>
<keyword evidence="5" id="KW-0963">Cytoplasm</keyword>
<keyword evidence="5 7" id="KW-0418">Kinase</keyword>
<proteinExistence type="inferred from homology"/>
<keyword evidence="4 5" id="KW-0173">Coenzyme A biosynthesis</keyword>
<comment type="function">
    <text evidence="5">Catalyzes the phosphorylation of the 3'-hydroxyl group of dephosphocoenzyme A to form coenzyme A.</text>
</comment>
<keyword evidence="3 5" id="KW-0067">ATP-binding</keyword>
<organism evidence="7 8">
    <name type="scientific">Nemorincola caseinilytica</name>
    <dbReference type="NCBI Taxonomy" id="2054315"/>
    <lineage>
        <taxon>Bacteria</taxon>
        <taxon>Pseudomonadati</taxon>
        <taxon>Bacteroidota</taxon>
        <taxon>Chitinophagia</taxon>
        <taxon>Chitinophagales</taxon>
        <taxon>Chitinophagaceae</taxon>
        <taxon>Nemorincola</taxon>
    </lineage>
</organism>
<dbReference type="InterPro" id="IPR027417">
    <property type="entry name" value="P-loop_NTPase"/>
</dbReference>
<feature type="binding site" evidence="5">
    <location>
        <begin position="20"/>
        <end position="25"/>
    </location>
    <ligand>
        <name>ATP</name>
        <dbReference type="ChEBI" id="CHEBI:30616"/>
    </ligand>
</feature>
<dbReference type="EMBL" id="BAABFA010000023">
    <property type="protein sequence ID" value="GAA4469339.1"/>
    <property type="molecule type" value="Genomic_DNA"/>
</dbReference>
<dbReference type="SUPFAM" id="SSF52540">
    <property type="entry name" value="P-loop containing nucleoside triphosphate hydrolases"/>
    <property type="match status" value="1"/>
</dbReference>
<evidence type="ECO:0000313" key="7">
    <source>
        <dbReference type="EMBL" id="GAA4469339.1"/>
    </source>
</evidence>
<dbReference type="PANTHER" id="PTHR10695">
    <property type="entry name" value="DEPHOSPHO-COA KINASE-RELATED"/>
    <property type="match status" value="1"/>
</dbReference>
<evidence type="ECO:0000256" key="3">
    <source>
        <dbReference type="ARBA" id="ARBA00022840"/>
    </source>
</evidence>
<accession>A0ABP8NLK6</accession>
<name>A0ABP8NLK6_9BACT</name>
<reference evidence="8" key="1">
    <citation type="journal article" date="2019" name="Int. J. Syst. Evol. Microbiol.">
        <title>The Global Catalogue of Microorganisms (GCM) 10K type strain sequencing project: providing services to taxonomists for standard genome sequencing and annotation.</title>
        <authorList>
            <consortium name="The Broad Institute Genomics Platform"/>
            <consortium name="The Broad Institute Genome Sequencing Center for Infectious Disease"/>
            <person name="Wu L."/>
            <person name="Ma J."/>
        </authorList>
    </citation>
    <scope>NUCLEOTIDE SEQUENCE [LARGE SCALE GENOMIC DNA]</scope>
    <source>
        <strain evidence="8">JCM 32105</strain>
    </source>
</reference>
<dbReference type="PANTHER" id="PTHR10695:SF46">
    <property type="entry name" value="BIFUNCTIONAL COENZYME A SYNTHASE-RELATED"/>
    <property type="match status" value="1"/>
</dbReference>
<comment type="similarity">
    <text evidence="1 5">Belongs to the CoaE family.</text>
</comment>